<dbReference type="Proteomes" id="UP001586593">
    <property type="component" value="Unassembled WGS sequence"/>
</dbReference>
<keyword evidence="1" id="KW-0560">Oxidoreductase</keyword>
<accession>A0ABR3XZJ8</accession>
<dbReference type="PANTHER" id="PTHR35870">
    <property type="entry name" value="PROTEIN, PUTATIVE (AFU_ORTHOLOGUE AFUA_5G03330)-RELATED"/>
    <property type="match status" value="1"/>
</dbReference>
<evidence type="ECO:0000313" key="3">
    <source>
        <dbReference type="Proteomes" id="UP001586593"/>
    </source>
</evidence>
<dbReference type="PANTHER" id="PTHR35870:SF6">
    <property type="entry name" value="MGS207 PROTEIN"/>
    <property type="match status" value="1"/>
</dbReference>
<organism evidence="2 3">
    <name type="scientific">Phialemonium thermophilum</name>
    <dbReference type="NCBI Taxonomy" id="223376"/>
    <lineage>
        <taxon>Eukaryota</taxon>
        <taxon>Fungi</taxon>
        <taxon>Dikarya</taxon>
        <taxon>Ascomycota</taxon>
        <taxon>Pezizomycotina</taxon>
        <taxon>Sordariomycetes</taxon>
        <taxon>Sordariomycetidae</taxon>
        <taxon>Cephalothecales</taxon>
        <taxon>Cephalothecaceae</taxon>
        <taxon>Phialemonium</taxon>
    </lineage>
</organism>
<dbReference type="Pfam" id="PF14027">
    <property type="entry name" value="Questin_oxidase"/>
    <property type="match status" value="1"/>
</dbReference>
<dbReference type="InterPro" id="IPR025337">
    <property type="entry name" value="Questin_oxidase-like"/>
</dbReference>
<gene>
    <name evidence="2" type="ORF">VTK73DRAFT_4606</name>
</gene>
<evidence type="ECO:0000256" key="1">
    <source>
        <dbReference type="ARBA" id="ARBA00023002"/>
    </source>
</evidence>
<name>A0ABR3XZJ8_9PEZI</name>
<proteinExistence type="predicted"/>
<comment type="caution">
    <text evidence="2">The sequence shown here is derived from an EMBL/GenBank/DDBJ whole genome shotgun (WGS) entry which is preliminary data.</text>
</comment>
<sequence>MPPEDARTAFESLVAETHVRHALIQAGGQHNTIPTSLATALLLNGTASELRAIYESKKRQLQGWYVSPGRISHLEDRARHLGNVQFQRAYMDFFSMENGRLAGDSTRLCVLHFTSGLKPLIYGLFGGCGRSLCFLGYAFEVQNALMVVQSLVLAAMDWPAFVEELLEHPQLATASAELLSPDAMLTRIYYDGRFSSVIKRPGLESAVPRLLSSAQFRSAVLDYIHRLDLRDMQNLAAQLSQLSTLLLCATHKKEKPAFDYYLGHLPTVVNCFRVLLATFGAVEKITVQLARGVWLLVVLSYIAQLRPHIDRTLVEDLEVPDGDAAWEGILSGLTQVVHSESGTQLIDSDLQSALRSLHCFALATSDQEQRKLYLKAAWKLRSQWKCWIGFGAPEEETLNIRL</sequence>
<reference evidence="2 3" key="1">
    <citation type="journal article" date="2024" name="Commun. Biol.">
        <title>Comparative genomic analysis of thermophilic fungi reveals convergent evolutionary adaptations and gene losses.</title>
        <authorList>
            <person name="Steindorff A.S."/>
            <person name="Aguilar-Pontes M.V."/>
            <person name="Robinson A.J."/>
            <person name="Andreopoulos B."/>
            <person name="LaButti K."/>
            <person name="Kuo A."/>
            <person name="Mondo S."/>
            <person name="Riley R."/>
            <person name="Otillar R."/>
            <person name="Haridas S."/>
            <person name="Lipzen A."/>
            <person name="Grimwood J."/>
            <person name="Schmutz J."/>
            <person name="Clum A."/>
            <person name="Reid I.D."/>
            <person name="Moisan M.C."/>
            <person name="Butler G."/>
            <person name="Nguyen T.T.M."/>
            <person name="Dewar K."/>
            <person name="Conant G."/>
            <person name="Drula E."/>
            <person name="Henrissat B."/>
            <person name="Hansel C."/>
            <person name="Singer S."/>
            <person name="Hutchinson M.I."/>
            <person name="de Vries R.P."/>
            <person name="Natvig D.O."/>
            <person name="Powell A.J."/>
            <person name="Tsang A."/>
            <person name="Grigoriev I.V."/>
        </authorList>
    </citation>
    <scope>NUCLEOTIDE SEQUENCE [LARGE SCALE GENOMIC DNA]</scope>
    <source>
        <strain evidence="2 3">ATCC 24622</strain>
    </source>
</reference>
<keyword evidence="3" id="KW-1185">Reference proteome</keyword>
<dbReference type="EMBL" id="JAZHXJ010000026">
    <property type="protein sequence ID" value="KAL1881159.1"/>
    <property type="molecule type" value="Genomic_DNA"/>
</dbReference>
<protein>
    <submittedName>
        <fullName evidence="2">Uncharacterized protein</fullName>
    </submittedName>
</protein>
<evidence type="ECO:0000313" key="2">
    <source>
        <dbReference type="EMBL" id="KAL1881159.1"/>
    </source>
</evidence>